<dbReference type="InterPro" id="IPR001926">
    <property type="entry name" value="TrpB-like_PALP"/>
</dbReference>
<organism evidence="21">
    <name type="scientific">Coccidioides posadasii (strain RMSCC 757 / Silveira)</name>
    <name type="common">Valley fever fungus</name>
    <dbReference type="NCBI Taxonomy" id="443226"/>
    <lineage>
        <taxon>Eukaryota</taxon>
        <taxon>Fungi</taxon>
        <taxon>Dikarya</taxon>
        <taxon>Ascomycota</taxon>
        <taxon>Pezizomycotina</taxon>
        <taxon>Eurotiomycetes</taxon>
        <taxon>Eurotiomycetidae</taxon>
        <taxon>Onygenales</taxon>
        <taxon>Onygenaceae</taxon>
        <taxon>Coccidioides</taxon>
    </lineage>
</organism>
<dbReference type="SUPFAM" id="SSF53686">
    <property type="entry name" value="Tryptophan synthase beta subunit-like PLP-dependent enzymes"/>
    <property type="match status" value="1"/>
</dbReference>
<comment type="subcellular location">
    <subcellularLocation>
        <location evidence="2">Mitochondrion</location>
    </subcellularLocation>
</comment>
<keyword evidence="7" id="KW-0808">Transferase</keyword>
<evidence type="ECO:0000313" key="21">
    <source>
        <dbReference type="Proteomes" id="UP000002497"/>
    </source>
</evidence>
<dbReference type="STRING" id="443226.E9CST1"/>
<dbReference type="Gene3D" id="3.40.50.1100">
    <property type="match status" value="2"/>
</dbReference>
<protein>
    <recommendedName>
        <fullName evidence="15">Cysteine synthase 1</fullName>
        <ecNumber evidence="5">2.5.1.47</ecNumber>
    </recommendedName>
    <alternativeName>
        <fullName evidence="16">O-acetylserine (thiol)-lyase 1</fullName>
    </alternativeName>
    <alternativeName>
        <fullName evidence="17">O-acetylserine sulfhydrylase 1</fullName>
    </alternativeName>
    <alternativeName>
        <fullName evidence="18">O-succinylserine sulfhydrylase</fullName>
    </alternativeName>
</protein>
<evidence type="ECO:0000256" key="17">
    <source>
        <dbReference type="ARBA" id="ARBA00079147"/>
    </source>
</evidence>
<evidence type="ECO:0000256" key="13">
    <source>
        <dbReference type="ARBA" id="ARBA00050981"/>
    </source>
</evidence>
<dbReference type="EMBL" id="GL636486">
    <property type="protein sequence ID" value="EFW22741.1"/>
    <property type="molecule type" value="Genomic_DNA"/>
</dbReference>
<keyword evidence="8" id="KW-0663">Pyridoxal phosphate</keyword>
<dbReference type="PROSITE" id="PS00901">
    <property type="entry name" value="CYS_SYNTHASE"/>
    <property type="match status" value="1"/>
</dbReference>
<dbReference type="HOGENOM" id="CLU_021018_1_0_1"/>
<evidence type="ECO:0000256" key="14">
    <source>
        <dbReference type="ARBA" id="ARBA00058228"/>
    </source>
</evidence>
<dbReference type="InterPro" id="IPR036052">
    <property type="entry name" value="TrpB-like_PALP_sf"/>
</dbReference>
<dbReference type="VEuPathDB" id="FungiDB:CPSG_00640"/>
<keyword evidence="6" id="KW-0028">Amino-acid biosynthesis</keyword>
<dbReference type="GO" id="GO:0006535">
    <property type="term" value="P:cysteine biosynthetic process from serine"/>
    <property type="evidence" value="ECO:0007669"/>
    <property type="project" value="InterPro"/>
</dbReference>
<comment type="cofactor">
    <cofactor evidence="1">
        <name>pyridoxal 5'-phosphate</name>
        <dbReference type="ChEBI" id="CHEBI:597326"/>
    </cofactor>
</comment>
<comment type="pathway">
    <text evidence="3">Amino-acid biosynthesis; L-cysteine biosynthesis; L-cysteine from L-serine: step 2/2.</text>
</comment>
<evidence type="ECO:0000256" key="11">
    <source>
        <dbReference type="ARBA" id="ARBA00023192"/>
    </source>
</evidence>
<keyword evidence="10" id="KW-0496">Mitochondrion</keyword>
<sequence>MFRTGIRRFSSTALRGSESLVAQAEAKNQYGIGVSRAQGVVKGLTGAIGNTPLIRLNRLSEETGCNILGKAEFQNPGGSVKDRAALFVVKDAEERGLLRPGGTVVEGTAGNTGIGLAHVCRSKGYKLVIYMPNTQSQGKIDLLRLLGAEVYPVPAVAFENPENYNHQARRHAESLDNAVWTNQFDNTANRRAHIETTGPEIWAQTEGKVDAFTCATGTGGTLAGVTRYLKEVSNGRVKCFLADPPGSVLYKYVSSGGKLIERGGSSITEGIGQGRVTDNLKPDIELMDGALQIADEKSIEMVYRCLDEEGLYIGASSALNVVAAKEVAEKLGKGHTIVTMICDGAYRYADRLFSDKWLRTKNLRDAIPKHLEKYIVLP</sequence>
<evidence type="ECO:0000256" key="4">
    <source>
        <dbReference type="ARBA" id="ARBA00007103"/>
    </source>
</evidence>
<evidence type="ECO:0000259" key="19">
    <source>
        <dbReference type="Pfam" id="PF00291"/>
    </source>
</evidence>
<evidence type="ECO:0000256" key="9">
    <source>
        <dbReference type="ARBA" id="ARBA00022946"/>
    </source>
</evidence>
<reference evidence="21" key="1">
    <citation type="journal article" date="2010" name="Genome Res.">
        <title>Population genomic sequencing of Coccidioides fungi reveals recent hybridization and transposon control.</title>
        <authorList>
            <person name="Neafsey D.E."/>
            <person name="Barker B.M."/>
            <person name="Sharpton T.J."/>
            <person name="Stajich J.E."/>
            <person name="Park D.J."/>
            <person name="Whiston E."/>
            <person name="Hung C.-Y."/>
            <person name="McMahan C."/>
            <person name="White J."/>
            <person name="Sykes S."/>
            <person name="Heiman D."/>
            <person name="Young S."/>
            <person name="Zeng Q."/>
            <person name="Abouelleil A."/>
            <person name="Aftuck L."/>
            <person name="Bessette D."/>
            <person name="Brown A."/>
            <person name="FitzGerald M."/>
            <person name="Lui A."/>
            <person name="Macdonald J.P."/>
            <person name="Priest M."/>
            <person name="Orbach M.J."/>
            <person name="Galgiani J.N."/>
            <person name="Kirkland T.N."/>
            <person name="Cole G.T."/>
            <person name="Birren B.W."/>
            <person name="Henn M.R."/>
            <person name="Taylor J.W."/>
            <person name="Rounsley S.D."/>
        </authorList>
    </citation>
    <scope>NUCLEOTIDE SEQUENCE [LARGE SCALE GENOMIC DNA]</scope>
    <source>
        <strain evidence="21">RMSCC 757 / Silveira</strain>
    </source>
</reference>
<accession>E9CST1</accession>
<evidence type="ECO:0000256" key="1">
    <source>
        <dbReference type="ARBA" id="ARBA00001933"/>
    </source>
</evidence>
<keyword evidence="9" id="KW-0809">Transit peptide</keyword>
<dbReference type="VEuPathDB" id="FungiDB:D8B26_006322"/>
<dbReference type="NCBIfam" id="NF007989">
    <property type="entry name" value="PRK10717.1"/>
    <property type="match status" value="1"/>
</dbReference>
<dbReference type="eggNOG" id="KOG1481">
    <property type="taxonomic scope" value="Eukaryota"/>
</dbReference>
<comment type="function">
    <text evidence="14">Catalyzes the conversion of O-succinyl-L-serine into cysteine, the last step in the cysteine biosynthesis pathway. Can also use O-acetyl-L-serine.</text>
</comment>
<dbReference type="GO" id="GO:0005739">
    <property type="term" value="C:mitochondrion"/>
    <property type="evidence" value="ECO:0007669"/>
    <property type="project" value="UniProtKB-SubCell"/>
</dbReference>
<evidence type="ECO:0000256" key="16">
    <source>
        <dbReference type="ARBA" id="ARBA00078262"/>
    </source>
</evidence>
<dbReference type="PANTHER" id="PTHR10314">
    <property type="entry name" value="CYSTATHIONINE BETA-SYNTHASE"/>
    <property type="match status" value="1"/>
</dbReference>
<evidence type="ECO:0000256" key="8">
    <source>
        <dbReference type="ARBA" id="ARBA00022898"/>
    </source>
</evidence>
<evidence type="ECO:0000256" key="15">
    <source>
        <dbReference type="ARBA" id="ARBA00072087"/>
    </source>
</evidence>
<comment type="similarity">
    <text evidence="4">Belongs to the cysteine synthase/cystathionine beta-synthase family.</text>
</comment>
<name>E9CST1_COCPS</name>
<reference evidence="21" key="2">
    <citation type="submission" date="2010-03" db="EMBL/GenBank/DDBJ databases">
        <title>The genome sequence of Coccidioides posadasii strain Silveira.</title>
        <authorList>
            <consortium name="The Broad Institute Genome Sequencing Center for Infectious Disease"/>
            <person name="Neafsey D."/>
            <person name="Orbach M."/>
            <person name="Henn M.R."/>
            <person name="Cole G.T."/>
            <person name="Galgiani J."/>
            <person name="Gardner M.J."/>
            <person name="Kirkland T.N."/>
            <person name="Taylor J.W."/>
            <person name="Young S.K."/>
            <person name="Zeng Q."/>
            <person name="Koehrsen M."/>
            <person name="Alvarado L."/>
            <person name="Berlin A."/>
            <person name="Borenstein D."/>
            <person name="Chapman S.B."/>
            <person name="Chen Z."/>
            <person name="Engels R."/>
            <person name="Freedman E."/>
            <person name="Gellesch M."/>
            <person name="Goldberg J."/>
            <person name="Griggs A."/>
            <person name="Gujja S."/>
            <person name="Heilman E."/>
            <person name="Heiman D."/>
            <person name="Howarth C."/>
            <person name="Jen D."/>
            <person name="Larson L."/>
            <person name="Mehta T."/>
            <person name="Neiman D."/>
            <person name="Park D."/>
            <person name="Pearson M."/>
            <person name="Richards J."/>
            <person name="Roberts A."/>
            <person name="Saif S."/>
            <person name="Shea T."/>
            <person name="Shenoy N."/>
            <person name="Sisk P."/>
            <person name="Stolte C."/>
            <person name="Sykes S."/>
            <person name="Walk T."/>
            <person name="White J."/>
            <person name="Yandava C."/>
            <person name="Haas B."/>
            <person name="Nusbaum C."/>
            <person name="Birren B."/>
        </authorList>
    </citation>
    <scope>NUCLEOTIDE SEQUENCE [LARGE SCALE GENOMIC DNA]</scope>
    <source>
        <strain evidence="21">RMSCC 757 / Silveira</strain>
    </source>
</reference>
<evidence type="ECO:0000256" key="3">
    <source>
        <dbReference type="ARBA" id="ARBA00004962"/>
    </source>
</evidence>
<dbReference type="InterPro" id="IPR050214">
    <property type="entry name" value="Cys_Synth/Cystath_Beta-Synth"/>
</dbReference>
<dbReference type="GO" id="GO:0004124">
    <property type="term" value="F:cysteine synthase activity"/>
    <property type="evidence" value="ECO:0007669"/>
    <property type="project" value="UniProtKB-EC"/>
</dbReference>
<dbReference type="FunFam" id="3.40.50.1100:FF:000011">
    <property type="entry name" value="Cysteine synthase (o-acetylserine)"/>
    <property type="match status" value="1"/>
</dbReference>
<evidence type="ECO:0000256" key="6">
    <source>
        <dbReference type="ARBA" id="ARBA00022605"/>
    </source>
</evidence>
<evidence type="ECO:0000256" key="5">
    <source>
        <dbReference type="ARBA" id="ARBA00012681"/>
    </source>
</evidence>
<dbReference type="OrthoDB" id="10259545at2759"/>
<evidence type="ECO:0000256" key="18">
    <source>
        <dbReference type="ARBA" id="ARBA00081847"/>
    </source>
</evidence>
<gene>
    <name evidence="20" type="ORF">CPSG_00640</name>
</gene>
<evidence type="ECO:0000256" key="7">
    <source>
        <dbReference type="ARBA" id="ARBA00022679"/>
    </source>
</evidence>
<dbReference type="Pfam" id="PF00291">
    <property type="entry name" value="PALP"/>
    <property type="match status" value="1"/>
</dbReference>
<proteinExistence type="inferred from homology"/>
<dbReference type="Proteomes" id="UP000002497">
    <property type="component" value="Unassembled WGS sequence"/>
</dbReference>
<keyword evidence="11" id="KW-0198">Cysteine biosynthesis</keyword>
<dbReference type="EC" id="2.5.1.47" evidence="5"/>
<evidence type="ECO:0000256" key="12">
    <source>
        <dbReference type="ARBA" id="ARBA00047931"/>
    </source>
</evidence>
<keyword evidence="21" id="KW-1185">Reference proteome</keyword>
<dbReference type="InterPro" id="IPR001216">
    <property type="entry name" value="P-phosphate_BS"/>
</dbReference>
<evidence type="ECO:0000256" key="10">
    <source>
        <dbReference type="ARBA" id="ARBA00023128"/>
    </source>
</evidence>
<evidence type="ECO:0000313" key="20">
    <source>
        <dbReference type="EMBL" id="EFW22741.1"/>
    </source>
</evidence>
<dbReference type="AlphaFoldDB" id="E9CST1"/>
<comment type="catalytic activity">
    <reaction evidence="12">
        <text>O-acetyl-L-serine + hydrogen sulfide = L-cysteine + acetate</text>
        <dbReference type="Rhea" id="RHEA:14829"/>
        <dbReference type="ChEBI" id="CHEBI:29919"/>
        <dbReference type="ChEBI" id="CHEBI:30089"/>
        <dbReference type="ChEBI" id="CHEBI:35235"/>
        <dbReference type="ChEBI" id="CHEBI:58340"/>
        <dbReference type="EC" id="2.5.1.47"/>
    </reaction>
</comment>
<feature type="domain" description="Tryptophan synthase beta chain-like PALP" evidence="19">
    <location>
        <begin position="45"/>
        <end position="343"/>
    </location>
</feature>
<dbReference type="CDD" id="cd01561">
    <property type="entry name" value="CBS_like"/>
    <property type="match status" value="1"/>
</dbReference>
<evidence type="ECO:0000256" key="2">
    <source>
        <dbReference type="ARBA" id="ARBA00004173"/>
    </source>
</evidence>
<dbReference type="OMA" id="VVTVFWD"/>
<comment type="catalytic activity">
    <reaction evidence="13">
        <text>O-succinyl-L-serine + hydrogen sulfide = L-cysteine + succinate</text>
        <dbReference type="Rhea" id="RHEA:53816"/>
        <dbReference type="ChEBI" id="CHEBI:29919"/>
        <dbReference type="ChEBI" id="CHEBI:30031"/>
        <dbReference type="ChEBI" id="CHEBI:35235"/>
        <dbReference type="ChEBI" id="CHEBI:136856"/>
    </reaction>
</comment>